<evidence type="ECO:0000313" key="2">
    <source>
        <dbReference type="Proteomes" id="UP000198211"/>
    </source>
</evidence>
<evidence type="ECO:0000313" key="1">
    <source>
        <dbReference type="EMBL" id="OWZ18568.1"/>
    </source>
</evidence>
<keyword evidence="2" id="KW-1185">Reference proteome</keyword>
<dbReference type="Proteomes" id="UP000198211">
    <property type="component" value="Unassembled WGS sequence"/>
</dbReference>
<comment type="caution">
    <text evidence="1">The sequence shown here is derived from an EMBL/GenBank/DDBJ whole genome shotgun (WGS) entry which is preliminary data.</text>
</comment>
<proteinExistence type="predicted"/>
<reference evidence="2" key="1">
    <citation type="submission" date="2017-03" db="EMBL/GenBank/DDBJ databases">
        <title>Phytopthora megakarya and P. palmivora, two closely related causual agents of cacao black pod achieved similar genome size and gene model numbers by different mechanisms.</title>
        <authorList>
            <person name="Ali S."/>
            <person name="Shao J."/>
            <person name="Larry D.J."/>
            <person name="Kronmiller B."/>
            <person name="Shen D."/>
            <person name="Strem M.D."/>
            <person name="Melnick R.L."/>
            <person name="Guiltinan M.J."/>
            <person name="Tyler B.M."/>
            <person name="Meinhardt L.W."/>
            <person name="Bailey B.A."/>
        </authorList>
    </citation>
    <scope>NUCLEOTIDE SEQUENCE [LARGE SCALE GENOMIC DNA]</scope>
    <source>
        <strain evidence="2">zdho120</strain>
    </source>
</reference>
<accession>A0A225WMQ8</accession>
<dbReference type="AlphaFoldDB" id="A0A225WMQ8"/>
<sequence length="86" mass="9850">MHDGVAKLQRWHERLAHTCPQHVMVMTDRALVEACHIGKQKAKHLSQLFDRDIKQKNQVMFADLLFPEAHNGTSFSVVLVIIDAFT</sequence>
<gene>
    <name evidence="1" type="ORF">PHMEG_0007312</name>
</gene>
<name>A0A225WMQ8_9STRA</name>
<dbReference type="EMBL" id="NBNE01000569">
    <property type="protein sequence ID" value="OWZ18568.1"/>
    <property type="molecule type" value="Genomic_DNA"/>
</dbReference>
<protein>
    <submittedName>
        <fullName evidence="1">Uncharacterized protein</fullName>
    </submittedName>
</protein>
<dbReference type="OrthoDB" id="7691805at2759"/>
<organism evidence="1 2">
    <name type="scientific">Phytophthora megakarya</name>
    <dbReference type="NCBI Taxonomy" id="4795"/>
    <lineage>
        <taxon>Eukaryota</taxon>
        <taxon>Sar</taxon>
        <taxon>Stramenopiles</taxon>
        <taxon>Oomycota</taxon>
        <taxon>Peronosporomycetes</taxon>
        <taxon>Peronosporales</taxon>
        <taxon>Peronosporaceae</taxon>
        <taxon>Phytophthora</taxon>
    </lineage>
</organism>